<evidence type="ECO:0000256" key="8">
    <source>
        <dbReference type="ARBA" id="ARBA00049547"/>
    </source>
</evidence>
<dbReference type="PANTHER" id="PTHR11530">
    <property type="entry name" value="D-AMINO ACID OXIDASE"/>
    <property type="match status" value="1"/>
</dbReference>
<dbReference type="SUPFAM" id="SSF54373">
    <property type="entry name" value="FAD-linked reductases, C-terminal domain"/>
    <property type="match status" value="1"/>
</dbReference>
<evidence type="ECO:0000256" key="1">
    <source>
        <dbReference type="ARBA" id="ARBA00001974"/>
    </source>
</evidence>
<evidence type="ECO:0000256" key="3">
    <source>
        <dbReference type="ARBA" id="ARBA00022630"/>
    </source>
</evidence>
<keyword evidence="4" id="KW-0274">FAD</keyword>
<dbReference type="InterPro" id="IPR023209">
    <property type="entry name" value="DAO"/>
</dbReference>
<comment type="caution">
    <text evidence="10">The sequence shown here is derived from an EMBL/GenBank/DDBJ whole genome shotgun (WGS) entry which is preliminary data.</text>
</comment>
<reference evidence="10 11" key="1">
    <citation type="submission" date="2018-11" db="EMBL/GenBank/DDBJ databases">
        <title>Whole genome sequencing of Pantoea sp. RIT388.</title>
        <authorList>
            <person name="Gan H.M."/>
            <person name="Hudson A.O."/>
        </authorList>
    </citation>
    <scope>NUCLEOTIDE SEQUENCE [LARGE SCALE GENOMIC DNA]</scope>
    <source>
        <strain evidence="10 11">RIT388</strain>
    </source>
</reference>
<comment type="similarity">
    <text evidence="2">Belongs to the DAMOX/DASOX family.</text>
</comment>
<keyword evidence="11" id="KW-1185">Reference proteome</keyword>
<evidence type="ECO:0000313" key="10">
    <source>
        <dbReference type="EMBL" id="RPD96813.1"/>
    </source>
</evidence>
<dbReference type="RefSeq" id="WP_123802271.1">
    <property type="nucleotide sequence ID" value="NZ_RMVG01000016.1"/>
</dbReference>
<evidence type="ECO:0000256" key="6">
    <source>
        <dbReference type="ARBA" id="ARBA00039101"/>
    </source>
</evidence>
<keyword evidence="3" id="KW-0285">Flavoprotein</keyword>
<dbReference type="Gene3D" id="3.50.50.60">
    <property type="entry name" value="FAD/NAD(P)-binding domain"/>
    <property type="match status" value="2"/>
</dbReference>
<comment type="cofactor">
    <cofactor evidence="1">
        <name>FAD</name>
        <dbReference type="ChEBI" id="CHEBI:57692"/>
    </cofactor>
</comment>
<dbReference type="EMBL" id="RMVG01000016">
    <property type="protein sequence ID" value="RPD96813.1"/>
    <property type="molecule type" value="Genomic_DNA"/>
</dbReference>
<evidence type="ECO:0000259" key="9">
    <source>
        <dbReference type="Pfam" id="PF01266"/>
    </source>
</evidence>
<dbReference type="PANTHER" id="PTHR11530:SF11">
    <property type="entry name" value="D-ASPARTATE OXIDASE"/>
    <property type="match status" value="1"/>
</dbReference>
<dbReference type="GO" id="GO:0046416">
    <property type="term" value="P:D-amino acid metabolic process"/>
    <property type="evidence" value="ECO:0007669"/>
    <property type="project" value="InterPro"/>
</dbReference>
<dbReference type="AlphaFoldDB" id="A0A3N4PBB7"/>
<accession>A0A3N4PBB7</accession>
<keyword evidence="5" id="KW-0560">Oxidoreductase</keyword>
<evidence type="ECO:0000256" key="2">
    <source>
        <dbReference type="ARBA" id="ARBA00006730"/>
    </source>
</evidence>
<dbReference type="InterPro" id="IPR036188">
    <property type="entry name" value="FAD/NAD-bd_sf"/>
</dbReference>
<evidence type="ECO:0000256" key="7">
    <source>
        <dbReference type="ARBA" id="ARBA00039751"/>
    </source>
</evidence>
<evidence type="ECO:0000313" key="11">
    <source>
        <dbReference type="Proteomes" id="UP000281332"/>
    </source>
</evidence>
<dbReference type="Proteomes" id="UP000281332">
    <property type="component" value="Unassembled WGS sequence"/>
</dbReference>
<evidence type="ECO:0000256" key="4">
    <source>
        <dbReference type="ARBA" id="ARBA00022827"/>
    </source>
</evidence>
<gene>
    <name evidence="10" type="ORF">BBB56_17880</name>
</gene>
<comment type="catalytic activity">
    <reaction evidence="8">
        <text>a D-alpha-amino acid + O2 + H2O = a 2-oxocarboxylate + H2O2 + NH4(+)</text>
        <dbReference type="Rhea" id="RHEA:21816"/>
        <dbReference type="ChEBI" id="CHEBI:15377"/>
        <dbReference type="ChEBI" id="CHEBI:15379"/>
        <dbReference type="ChEBI" id="CHEBI:16240"/>
        <dbReference type="ChEBI" id="CHEBI:28938"/>
        <dbReference type="ChEBI" id="CHEBI:35179"/>
        <dbReference type="ChEBI" id="CHEBI:59871"/>
        <dbReference type="EC" id="1.4.3.3"/>
    </reaction>
    <physiologicalReaction direction="left-to-right" evidence="8">
        <dbReference type="Rhea" id="RHEA:21817"/>
    </physiologicalReaction>
</comment>
<dbReference type="SUPFAM" id="SSF51905">
    <property type="entry name" value="FAD/NAD(P)-binding domain"/>
    <property type="match status" value="1"/>
</dbReference>
<name>A0A3N4PBB7_9GAMM</name>
<dbReference type="EC" id="1.4.3.3" evidence="6"/>
<dbReference type="GO" id="GO:0071949">
    <property type="term" value="F:FAD binding"/>
    <property type="evidence" value="ECO:0007669"/>
    <property type="project" value="InterPro"/>
</dbReference>
<proteinExistence type="inferred from homology"/>
<dbReference type="InterPro" id="IPR006076">
    <property type="entry name" value="FAD-dep_OxRdtase"/>
</dbReference>
<feature type="domain" description="FAD dependent oxidoreductase" evidence="9">
    <location>
        <begin position="6"/>
        <end position="301"/>
    </location>
</feature>
<dbReference type="Gene3D" id="3.30.9.10">
    <property type="entry name" value="D-Amino Acid Oxidase, subunit A, domain 2"/>
    <property type="match status" value="2"/>
</dbReference>
<dbReference type="Pfam" id="PF01266">
    <property type="entry name" value="DAO"/>
    <property type="match status" value="1"/>
</dbReference>
<dbReference type="GO" id="GO:0003884">
    <property type="term" value="F:D-amino-acid oxidase activity"/>
    <property type="evidence" value="ECO:0007669"/>
    <property type="project" value="UniProtKB-EC"/>
</dbReference>
<dbReference type="OrthoDB" id="9790035at2"/>
<evidence type="ECO:0000256" key="5">
    <source>
        <dbReference type="ARBA" id="ARBA00023002"/>
    </source>
</evidence>
<protein>
    <recommendedName>
        <fullName evidence="7">D-amino-acid oxidase</fullName>
        <ecNumber evidence="6">1.4.3.3</ecNumber>
    </recommendedName>
</protein>
<organism evidence="10 11">
    <name type="scientific">Candidatus Pantoea deserta</name>
    <dbReference type="NCBI Taxonomy" id="1869313"/>
    <lineage>
        <taxon>Bacteria</taxon>
        <taxon>Pseudomonadati</taxon>
        <taxon>Pseudomonadota</taxon>
        <taxon>Gammaproteobacteria</taxon>
        <taxon>Enterobacterales</taxon>
        <taxon>Erwiniaceae</taxon>
        <taxon>Pantoea</taxon>
    </lineage>
</organism>
<sequence length="311" mass="34125">MSRWSVIGSGVTGLCVATLLAEQGESLEVIVSDETPASHWAGGMLAPFCEGESAPEQVIELGQRAAGWWAQRIEGVEQQGTLVVASPRDGAELTRFAQMTREHQWRDPAQLEPELAGRFARGLFFPGEAHLNPRDALRQLRASLEARGVVFHAGKPSGTLVDCRGIHAADRQPELRAVRGEMLILHCEDLSFSRPIRLLHPRFPCYLVPRPGGCFMLGATMVESDDASPISARAMMELLSAAWTIHPALAEARIVESGTGRRPAYRHNVPEVRYQDGVFSVNGMYRHGFLLAPALAQQLMQLLSQEAHHAN</sequence>